<reference evidence="3 4" key="2">
    <citation type="journal article" date="2014" name="J. Gen. Appl. Microbiol.">
        <title>The early diverging ascomycetous budding yeast Saitoella complicata has three histone deacetylases belonging to the Clr6, Hos2, and Rpd3 lineages.</title>
        <authorList>
            <person name="Nishida H."/>
            <person name="Matsumoto T."/>
            <person name="Kondo S."/>
            <person name="Hamamoto M."/>
            <person name="Yoshikawa H."/>
        </authorList>
    </citation>
    <scope>NUCLEOTIDE SEQUENCE [LARGE SCALE GENOMIC DNA]</scope>
    <source>
        <strain evidence="3 4">NRRL Y-17804</strain>
    </source>
</reference>
<feature type="compositionally biased region" description="Low complexity" evidence="1">
    <location>
        <begin position="59"/>
        <end position="80"/>
    </location>
</feature>
<organism evidence="3 4">
    <name type="scientific">Saitoella complicata (strain BCRC 22490 / CBS 7301 / JCM 7358 / NBRC 10748 / NRRL Y-17804)</name>
    <dbReference type="NCBI Taxonomy" id="698492"/>
    <lineage>
        <taxon>Eukaryota</taxon>
        <taxon>Fungi</taxon>
        <taxon>Dikarya</taxon>
        <taxon>Ascomycota</taxon>
        <taxon>Taphrinomycotina</taxon>
        <taxon>Taphrinomycotina incertae sedis</taxon>
        <taxon>Saitoella</taxon>
    </lineage>
</organism>
<keyword evidence="4" id="KW-1185">Reference proteome</keyword>
<dbReference type="Pfam" id="PF15251">
    <property type="entry name" value="TAPR1-like"/>
    <property type="match status" value="1"/>
</dbReference>
<gene>
    <name evidence="3" type="ORF">G7K_3980-t1</name>
</gene>
<reference evidence="3 4" key="3">
    <citation type="journal article" date="2015" name="Genome Announc.">
        <title>Draft Genome Sequence of the Archiascomycetous Yeast Saitoella complicata.</title>
        <authorList>
            <person name="Yamauchi K."/>
            <person name="Kondo S."/>
            <person name="Hamamoto M."/>
            <person name="Takahashi Y."/>
            <person name="Ogura Y."/>
            <person name="Hayashi T."/>
            <person name="Nishida H."/>
        </authorList>
    </citation>
    <scope>NUCLEOTIDE SEQUENCE [LARGE SCALE GENOMIC DNA]</scope>
    <source>
        <strain evidence="3 4">NRRL Y-17804</strain>
    </source>
</reference>
<dbReference type="Proteomes" id="UP000033140">
    <property type="component" value="Unassembled WGS sequence"/>
</dbReference>
<evidence type="ECO:0000313" key="3">
    <source>
        <dbReference type="EMBL" id="GAO49842.1"/>
    </source>
</evidence>
<feature type="transmembrane region" description="Helical" evidence="2">
    <location>
        <begin position="317"/>
        <end position="341"/>
    </location>
</feature>
<feature type="region of interest" description="Disordered" evidence="1">
    <location>
        <begin position="179"/>
        <end position="270"/>
    </location>
</feature>
<dbReference type="InterPro" id="IPR029196">
    <property type="entry name" value="HAPSTR1-like"/>
</dbReference>
<comment type="caution">
    <text evidence="3">The sequence shown here is derived from an EMBL/GenBank/DDBJ whole genome shotgun (WGS) entry which is preliminary data.</text>
</comment>
<dbReference type="EMBL" id="BACD03000026">
    <property type="protein sequence ID" value="GAO49842.1"/>
    <property type="molecule type" value="Genomic_DNA"/>
</dbReference>
<dbReference type="PANTHER" id="PTHR38645">
    <property type="entry name" value="CHROMOSOME 9, WHOLE GENOME SHOTGUN SEQUENCE"/>
    <property type="match status" value="1"/>
</dbReference>
<dbReference type="PANTHER" id="PTHR38645:SF1">
    <property type="entry name" value="YALI0F12243P"/>
    <property type="match status" value="1"/>
</dbReference>
<evidence type="ECO:0000256" key="1">
    <source>
        <dbReference type="SAM" id="MobiDB-lite"/>
    </source>
</evidence>
<feature type="compositionally biased region" description="Low complexity" evidence="1">
    <location>
        <begin position="238"/>
        <end position="247"/>
    </location>
</feature>
<protein>
    <submittedName>
        <fullName evidence="3">Uncharacterized protein</fullName>
    </submittedName>
</protein>
<reference evidence="3 4" key="1">
    <citation type="journal article" date="2011" name="J. Gen. Appl. Microbiol.">
        <title>Draft genome sequencing of the enigmatic yeast Saitoella complicata.</title>
        <authorList>
            <person name="Nishida H."/>
            <person name="Hamamoto M."/>
            <person name="Sugiyama J."/>
        </authorList>
    </citation>
    <scope>NUCLEOTIDE SEQUENCE [LARGE SCALE GENOMIC DNA]</scope>
    <source>
        <strain evidence="3 4">NRRL Y-17804</strain>
    </source>
</reference>
<feature type="compositionally biased region" description="Basic and acidic residues" evidence="1">
    <location>
        <begin position="202"/>
        <end position="213"/>
    </location>
</feature>
<name>A0A0E9NIZ0_SAICN</name>
<keyword evidence="2" id="KW-1133">Transmembrane helix</keyword>
<evidence type="ECO:0000256" key="2">
    <source>
        <dbReference type="SAM" id="Phobius"/>
    </source>
</evidence>
<keyword evidence="2" id="KW-0812">Transmembrane</keyword>
<evidence type="ECO:0000313" key="4">
    <source>
        <dbReference type="Proteomes" id="UP000033140"/>
    </source>
</evidence>
<keyword evidence="2" id="KW-0472">Membrane</keyword>
<accession>A0A0E9NIZ0</accession>
<dbReference type="AlphaFoldDB" id="A0A0E9NIZ0"/>
<sequence length="388" mass="43440">MFDFPHLLHFCVVELRDLRSIYPDQLHAIGSAINPLYLNRSSYDKKARSAPHTHPTMDSLSSLTSTLPSRRRTNTSNGNNATHDLDAHEAFKHAALSVTKLYKAAAAEAQISRQEGYLDAVEDMLKLLDEKAGEGMEVERRLGVLREWCFVRRRRGEEEEEEEERAREEAEMEVVAAREREAARTQASTTPAPPSVPASEPSVRECEMERPSPLEEFNFTFSAPPPPQRASITPRPTPSTHNNNTPTIFRDQARNHDENSSDEETEYDANGGAGMKRRVVRDGMGGNWWDGAGPETTFGGKDSGMMIGRVCVHPVPFGLFIFCLTWSSSFSVLLYGLFGALHSIEIRIPMTTDQNIIGSPENISYATLYTIHAILRLSSFPSHASWYQ</sequence>
<feature type="region of interest" description="Disordered" evidence="1">
    <location>
        <begin position="47"/>
        <end position="83"/>
    </location>
</feature>
<proteinExistence type="predicted"/>